<feature type="binding site" evidence="10">
    <location>
        <position position="11"/>
    </location>
    <ligand>
        <name>Mn(2+)</name>
        <dbReference type="ChEBI" id="CHEBI:29035"/>
        <label>1</label>
    </ligand>
</feature>
<dbReference type="NCBIfam" id="TIGR01854">
    <property type="entry name" value="lipid_A_lpxH"/>
    <property type="match status" value="1"/>
</dbReference>
<keyword evidence="3 10" id="KW-0997">Cell inner membrane</keyword>
<keyword evidence="5 10" id="KW-0479">Metal-binding</keyword>
<dbReference type="PANTHER" id="PTHR34990">
    <property type="entry name" value="UDP-2,3-DIACYLGLUCOSAMINE HYDROLASE-RELATED"/>
    <property type="match status" value="1"/>
</dbReference>
<dbReference type="InterPro" id="IPR004843">
    <property type="entry name" value="Calcineurin-like_PHP"/>
</dbReference>
<evidence type="ECO:0000256" key="10">
    <source>
        <dbReference type="HAMAP-Rule" id="MF_00575"/>
    </source>
</evidence>
<evidence type="ECO:0000259" key="11">
    <source>
        <dbReference type="Pfam" id="PF00149"/>
    </source>
</evidence>
<keyword evidence="9 10" id="KW-0464">Manganese</keyword>
<reference evidence="12 13" key="1">
    <citation type="submission" date="2015-11" db="EMBL/GenBank/DDBJ databases">
        <title>Genomic analysis of 38 Legionella species identifies large and diverse effector repertoires.</title>
        <authorList>
            <person name="Burstein D."/>
            <person name="Amaro F."/>
            <person name="Zusman T."/>
            <person name="Lifshitz Z."/>
            <person name="Cohen O."/>
            <person name="Gilbert J.A."/>
            <person name="Pupko T."/>
            <person name="Shuman H.A."/>
            <person name="Segal G."/>
        </authorList>
    </citation>
    <scope>NUCLEOTIDE SEQUENCE [LARGE SCALE GENOMIC DNA]</scope>
    <source>
        <strain evidence="12 13">SE-32A-C8</strain>
    </source>
</reference>
<sequence length="241" mass="27982">MLEAVFISDLHLHPDVPTITQRFHAFMNWAVANAKTLYILGDFFHVWPGDDGIDEWSLSIASSLAKASAQGLSIYYLHGNRDFLLGKRFAALAGMTLLPDPHLITLDGLPVLLTHGDRYCTLDKAHQRFRRLTRNRLFISFFLRLPFSYRNQLVSHIRQRSQQQRNKDERMMDVVVSIVLKDLRHHGVQRVIHGHTHKPGLSAYHEQALDYYRYVLSDWDDTPSILCYDKPKGFEFVQPIR</sequence>
<feature type="binding site" evidence="10">
    <location>
        <position position="123"/>
    </location>
    <ligand>
        <name>substrate</name>
    </ligand>
</feature>
<dbReference type="OrthoDB" id="9783283at2"/>
<dbReference type="GO" id="GO:0030145">
    <property type="term" value="F:manganese ion binding"/>
    <property type="evidence" value="ECO:0007669"/>
    <property type="project" value="UniProtKB-UniRule"/>
</dbReference>
<evidence type="ECO:0000256" key="6">
    <source>
        <dbReference type="ARBA" id="ARBA00022801"/>
    </source>
</evidence>
<dbReference type="GO" id="GO:0009245">
    <property type="term" value="P:lipid A biosynthetic process"/>
    <property type="evidence" value="ECO:0007669"/>
    <property type="project" value="UniProtKB-UniRule"/>
</dbReference>
<dbReference type="PATRIC" id="fig|448.7.peg.1131"/>
<dbReference type="Gene3D" id="3.60.21.10">
    <property type="match status" value="1"/>
</dbReference>
<evidence type="ECO:0000256" key="4">
    <source>
        <dbReference type="ARBA" id="ARBA00022556"/>
    </source>
</evidence>
<dbReference type="STRING" id="448.Lery_1077"/>
<keyword evidence="2 10" id="KW-0444">Lipid biosynthesis</keyword>
<keyword evidence="8 10" id="KW-0472">Membrane</keyword>
<dbReference type="PANTHER" id="PTHR34990:SF1">
    <property type="entry name" value="UDP-2,3-DIACYLGLUCOSAMINE HYDROLASE"/>
    <property type="match status" value="1"/>
</dbReference>
<dbReference type="NCBIfam" id="NF003743">
    <property type="entry name" value="PRK05340.1"/>
    <property type="match status" value="1"/>
</dbReference>
<keyword evidence="7 10" id="KW-0443">Lipid metabolism</keyword>
<evidence type="ECO:0000313" key="12">
    <source>
        <dbReference type="EMBL" id="KTC98023.1"/>
    </source>
</evidence>
<dbReference type="GO" id="GO:0005737">
    <property type="term" value="C:cytoplasm"/>
    <property type="evidence" value="ECO:0007669"/>
    <property type="project" value="InterPro"/>
</dbReference>
<accession>A0A0W0TR14</accession>
<protein>
    <recommendedName>
        <fullName evidence="10">UDP-2,3-diacylglucosamine hydrolase</fullName>
        <ecNumber evidence="10">3.6.1.54</ecNumber>
    </recommendedName>
    <alternativeName>
        <fullName evidence="10">UDP-2,3-diacylglucosamine diphosphatase</fullName>
    </alternativeName>
</protein>
<evidence type="ECO:0000256" key="5">
    <source>
        <dbReference type="ARBA" id="ARBA00022723"/>
    </source>
</evidence>
<name>A0A0W0TR14_LEGER</name>
<dbReference type="InterPro" id="IPR010138">
    <property type="entry name" value="UDP-diacylglucosamine_Hdrlase"/>
</dbReference>
<dbReference type="UniPathway" id="UPA00359">
    <property type="reaction ID" value="UER00480"/>
</dbReference>
<dbReference type="RefSeq" id="WP_058526239.1">
    <property type="nucleotide sequence ID" value="NZ_CAAAHY010000002.1"/>
</dbReference>
<dbReference type="SUPFAM" id="SSF56300">
    <property type="entry name" value="Metallo-dependent phosphatases"/>
    <property type="match status" value="1"/>
</dbReference>
<evidence type="ECO:0000256" key="2">
    <source>
        <dbReference type="ARBA" id="ARBA00022516"/>
    </source>
</evidence>
<dbReference type="Proteomes" id="UP000054773">
    <property type="component" value="Unassembled WGS sequence"/>
</dbReference>
<dbReference type="EMBL" id="LNYA01000023">
    <property type="protein sequence ID" value="KTC98023.1"/>
    <property type="molecule type" value="Genomic_DNA"/>
</dbReference>
<comment type="catalytic activity">
    <reaction evidence="10">
        <text>UDP-2-N,3-O-bis[(3R)-3-hydroxytetradecanoyl]-alpha-D-glucosamine + H2O = 2-N,3-O-bis[(3R)-3-hydroxytetradecanoyl]-alpha-D-glucosaminyl 1-phosphate + UMP + 2 H(+)</text>
        <dbReference type="Rhea" id="RHEA:25213"/>
        <dbReference type="ChEBI" id="CHEBI:15377"/>
        <dbReference type="ChEBI" id="CHEBI:15378"/>
        <dbReference type="ChEBI" id="CHEBI:57865"/>
        <dbReference type="ChEBI" id="CHEBI:57957"/>
        <dbReference type="ChEBI" id="CHEBI:78847"/>
        <dbReference type="EC" id="3.6.1.54"/>
    </reaction>
</comment>
<organism evidence="12 13">
    <name type="scientific">Legionella erythra</name>
    <dbReference type="NCBI Taxonomy" id="448"/>
    <lineage>
        <taxon>Bacteria</taxon>
        <taxon>Pseudomonadati</taxon>
        <taxon>Pseudomonadota</taxon>
        <taxon>Gammaproteobacteria</taxon>
        <taxon>Legionellales</taxon>
        <taxon>Legionellaceae</taxon>
        <taxon>Legionella</taxon>
    </lineage>
</organism>
<dbReference type="CDD" id="cd07398">
    <property type="entry name" value="MPP_YbbF-LpxH"/>
    <property type="match status" value="1"/>
</dbReference>
<evidence type="ECO:0000256" key="3">
    <source>
        <dbReference type="ARBA" id="ARBA00022519"/>
    </source>
</evidence>
<feature type="binding site" evidence="10">
    <location>
        <position position="195"/>
    </location>
    <ligand>
        <name>substrate</name>
    </ligand>
</feature>
<dbReference type="HAMAP" id="MF_00575">
    <property type="entry name" value="LpxH"/>
    <property type="match status" value="1"/>
</dbReference>
<comment type="caution">
    <text evidence="12">The sequence shown here is derived from an EMBL/GenBank/DDBJ whole genome shotgun (WGS) entry which is preliminary data.</text>
</comment>
<evidence type="ECO:0000256" key="9">
    <source>
        <dbReference type="ARBA" id="ARBA00023211"/>
    </source>
</evidence>
<feature type="binding site" evidence="10">
    <location>
        <begin position="80"/>
        <end position="81"/>
    </location>
    <ligand>
        <name>substrate</name>
    </ligand>
</feature>
<dbReference type="AlphaFoldDB" id="A0A0W0TR14"/>
<dbReference type="GO" id="GO:0008758">
    <property type="term" value="F:UDP-2,3-diacylglucosamine hydrolase activity"/>
    <property type="evidence" value="ECO:0007669"/>
    <property type="project" value="UniProtKB-UniRule"/>
</dbReference>
<comment type="function">
    <text evidence="10">Hydrolyzes the pyrophosphate bond of UDP-2,3-diacylglucosamine to yield 2,3-diacylglucosamine 1-phosphate (lipid X) and UMP by catalyzing the attack of water at the alpha-P atom. Involved in the biosynthesis of lipid A, a phosphorylated glycolipid that anchors the lipopolysaccharide to the outer membrane of the cell.</text>
</comment>
<keyword evidence="1 10" id="KW-1003">Cell membrane</keyword>
<comment type="pathway">
    <text evidence="10">Glycolipid biosynthesis; lipid IV(A) biosynthesis; lipid IV(A) from (3R)-3-hydroxytetradecanoyl-[acyl-carrier-protein] and UDP-N-acetyl-alpha-D-glucosamine: step 4/6.</text>
</comment>
<dbReference type="GO" id="GO:0019897">
    <property type="term" value="C:extrinsic component of plasma membrane"/>
    <property type="evidence" value="ECO:0007669"/>
    <property type="project" value="UniProtKB-UniRule"/>
</dbReference>
<gene>
    <name evidence="10 12" type="primary">lpxH</name>
    <name evidence="12" type="ORF">Lery_1077</name>
</gene>
<evidence type="ECO:0000313" key="13">
    <source>
        <dbReference type="Proteomes" id="UP000054773"/>
    </source>
</evidence>
<feature type="binding site" evidence="10">
    <location>
        <position position="80"/>
    </location>
    <ligand>
        <name>Mn(2+)</name>
        <dbReference type="ChEBI" id="CHEBI:29035"/>
        <label>2</label>
    </ligand>
</feature>
<feature type="binding site" evidence="10">
    <location>
        <position position="161"/>
    </location>
    <ligand>
        <name>substrate</name>
    </ligand>
</feature>
<feature type="domain" description="Calcineurin-like phosphoesterase" evidence="11">
    <location>
        <begin position="5"/>
        <end position="199"/>
    </location>
</feature>
<feature type="binding site" evidence="10">
    <location>
        <position position="115"/>
    </location>
    <ligand>
        <name>Mn(2+)</name>
        <dbReference type="ChEBI" id="CHEBI:29035"/>
        <label>2</label>
    </ligand>
</feature>
<dbReference type="InterPro" id="IPR043461">
    <property type="entry name" value="LpxH-like"/>
</dbReference>
<dbReference type="Pfam" id="PF00149">
    <property type="entry name" value="Metallophos"/>
    <property type="match status" value="1"/>
</dbReference>
<feature type="binding site" evidence="10">
    <location>
        <position position="42"/>
    </location>
    <ligand>
        <name>Mn(2+)</name>
        <dbReference type="ChEBI" id="CHEBI:29035"/>
        <label>1</label>
    </ligand>
</feature>
<comment type="similarity">
    <text evidence="10">Belongs to the LpxH family.</text>
</comment>
<evidence type="ECO:0000256" key="7">
    <source>
        <dbReference type="ARBA" id="ARBA00023098"/>
    </source>
</evidence>
<proteinExistence type="inferred from homology"/>
<keyword evidence="6 10" id="KW-0378">Hydrolase</keyword>
<evidence type="ECO:0000256" key="1">
    <source>
        <dbReference type="ARBA" id="ARBA00022475"/>
    </source>
</evidence>
<comment type="cofactor">
    <cofactor evidence="10">
        <name>Mn(2+)</name>
        <dbReference type="ChEBI" id="CHEBI:29035"/>
    </cofactor>
    <text evidence="10">Binds 2 Mn(2+) ions per subunit in a binuclear metal center.</text>
</comment>
<feature type="binding site" evidence="10">
    <location>
        <position position="197"/>
    </location>
    <ligand>
        <name>Mn(2+)</name>
        <dbReference type="ChEBI" id="CHEBI:29035"/>
        <label>1</label>
    </ligand>
</feature>
<dbReference type="InterPro" id="IPR029052">
    <property type="entry name" value="Metallo-depent_PP-like"/>
</dbReference>
<keyword evidence="13" id="KW-1185">Reference proteome</keyword>
<dbReference type="EC" id="3.6.1.54" evidence="10"/>
<feature type="binding site" evidence="10">
    <location>
        <position position="9"/>
    </location>
    <ligand>
        <name>Mn(2+)</name>
        <dbReference type="ChEBI" id="CHEBI:29035"/>
        <label>1</label>
    </ligand>
</feature>
<feature type="binding site" evidence="10">
    <location>
        <position position="164"/>
    </location>
    <ligand>
        <name>substrate</name>
    </ligand>
</feature>
<feature type="binding site" evidence="10">
    <location>
        <position position="167"/>
    </location>
    <ligand>
        <name>substrate</name>
    </ligand>
</feature>
<keyword evidence="4 10" id="KW-0441">Lipid A biosynthesis</keyword>
<comment type="subcellular location">
    <subcellularLocation>
        <location evidence="10">Cell inner membrane</location>
        <topology evidence="10">Peripheral membrane protein</topology>
        <orientation evidence="10">Cytoplasmic side</orientation>
    </subcellularLocation>
</comment>
<feature type="binding site" evidence="10">
    <location>
        <position position="42"/>
    </location>
    <ligand>
        <name>Mn(2+)</name>
        <dbReference type="ChEBI" id="CHEBI:29035"/>
        <label>2</label>
    </ligand>
</feature>
<evidence type="ECO:0000256" key="8">
    <source>
        <dbReference type="ARBA" id="ARBA00023136"/>
    </source>
</evidence>
<feature type="binding site" evidence="10">
    <location>
        <position position="195"/>
    </location>
    <ligand>
        <name>Mn(2+)</name>
        <dbReference type="ChEBI" id="CHEBI:29035"/>
        <label>2</label>
    </ligand>
</feature>